<gene>
    <name evidence="3" type="ORF">EV700_0536</name>
</gene>
<dbReference type="AlphaFoldDB" id="A0A4Q7ZAF2"/>
<evidence type="ECO:0000313" key="4">
    <source>
        <dbReference type="Proteomes" id="UP000292423"/>
    </source>
</evidence>
<feature type="domain" description="Potassium channel" evidence="2">
    <location>
        <begin position="59"/>
        <end position="135"/>
    </location>
</feature>
<feature type="transmembrane region" description="Helical" evidence="1">
    <location>
        <begin position="6"/>
        <end position="26"/>
    </location>
</feature>
<comment type="caution">
    <text evidence="3">The sequence shown here is derived from an EMBL/GenBank/DDBJ whole genome shotgun (WGS) entry which is preliminary data.</text>
</comment>
<name>A0A4Q7ZAF2_9GAMM</name>
<reference evidence="3 4" key="1">
    <citation type="submission" date="2019-02" db="EMBL/GenBank/DDBJ databases">
        <title>Genomic Encyclopedia of Type Strains, Phase IV (KMG-IV): sequencing the most valuable type-strain genomes for metagenomic binning, comparative biology and taxonomic classification.</title>
        <authorList>
            <person name="Goeker M."/>
        </authorList>
    </citation>
    <scope>NUCLEOTIDE SEQUENCE [LARGE SCALE GENOMIC DNA]</scope>
    <source>
        <strain evidence="3 4">DSM 105135</strain>
    </source>
</reference>
<sequence>MTSEFNFLLATLVGFFLVLATVMVHYEALRLISLLLPRLKVQPRLRILAVIYGVFLAHTIEVWIFASAYYLLSEQMPLGSFSGVAASQFFDYVYFSVVVYTSLGFGDLLPVQHVRLIAGMESLLGLVMIGWSASFTYLMMERFWKDHPGHPNHPSRKDTPN</sequence>
<organism evidence="3 4">
    <name type="scientific">Fluviicoccus keumensis</name>
    <dbReference type="NCBI Taxonomy" id="1435465"/>
    <lineage>
        <taxon>Bacteria</taxon>
        <taxon>Pseudomonadati</taxon>
        <taxon>Pseudomonadota</taxon>
        <taxon>Gammaproteobacteria</taxon>
        <taxon>Moraxellales</taxon>
        <taxon>Moraxellaceae</taxon>
        <taxon>Fluviicoccus</taxon>
    </lineage>
</organism>
<protein>
    <submittedName>
        <fullName evidence="3">Ion channel</fullName>
    </submittedName>
</protein>
<dbReference type="RefSeq" id="WP_130410800.1">
    <property type="nucleotide sequence ID" value="NZ_SHKX01000010.1"/>
</dbReference>
<evidence type="ECO:0000256" key="1">
    <source>
        <dbReference type="SAM" id="Phobius"/>
    </source>
</evidence>
<accession>A0A4Q7ZAF2</accession>
<keyword evidence="1" id="KW-0472">Membrane</keyword>
<keyword evidence="1" id="KW-0812">Transmembrane</keyword>
<dbReference type="InterPro" id="IPR013099">
    <property type="entry name" value="K_chnl_dom"/>
</dbReference>
<dbReference type="EMBL" id="SHKX01000010">
    <property type="protein sequence ID" value="RZU47572.1"/>
    <property type="molecule type" value="Genomic_DNA"/>
</dbReference>
<feature type="transmembrane region" description="Helical" evidence="1">
    <location>
        <begin position="47"/>
        <end position="72"/>
    </location>
</feature>
<dbReference type="Pfam" id="PF07885">
    <property type="entry name" value="Ion_trans_2"/>
    <property type="match status" value="1"/>
</dbReference>
<dbReference type="Gene3D" id="1.10.287.70">
    <property type="match status" value="1"/>
</dbReference>
<feature type="transmembrane region" description="Helical" evidence="1">
    <location>
        <begin position="92"/>
        <end position="111"/>
    </location>
</feature>
<proteinExistence type="predicted"/>
<evidence type="ECO:0000259" key="2">
    <source>
        <dbReference type="Pfam" id="PF07885"/>
    </source>
</evidence>
<dbReference type="OrthoDB" id="9813518at2"/>
<feature type="transmembrane region" description="Helical" evidence="1">
    <location>
        <begin position="123"/>
        <end position="140"/>
    </location>
</feature>
<keyword evidence="4" id="KW-1185">Reference proteome</keyword>
<dbReference type="SUPFAM" id="SSF81324">
    <property type="entry name" value="Voltage-gated potassium channels"/>
    <property type="match status" value="1"/>
</dbReference>
<keyword evidence="1" id="KW-1133">Transmembrane helix</keyword>
<dbReference type="Proteomes" id="UP000292423">
    <property type="component" value="Unassembled WGS sequence"/>
</dbReference>
<evidence type="ECO:0000313" key="3">
    <source>
        <dbReference type="EMBL" id="RZU47572.1"/>
    </source>
</evidence>